<proteinExistence type="predicted"/>
<reference evidence="2" key="1">
    <citation type="submission" date="2024-02" db="UniProtKB">
        <authorList>
            <consortium name="WormBaseParasite"/>
        </authorList>
    </citation>
    <scope>IDENTIFICATION</scope>
</reference>
<keyword evidence="1" id="KW-1185">Reference proteome</keyword>
<protein>
    <submittedName>
        <fullName evidence="2">Uncharacterized protein</fullName>
    </submittedName>
</protein>
<evidence type="ECO:0000313" key="1">
    <source>
        <dbReference type="Proteomes" id="UP000887575"/>
    </source>
</evidence>
<dbReference type="Proteomes" id="UP000887575">
    <property type="component" value="Unassembled WGS sequence"/>
</dbReference>
<name>A0AAF3FMB0_9BILA</name>
<sequence length="99" mass="11356">MERRLLWFTIIQALPMLLELLRTLLQFLFVSILHVPGAIGVTSETLFYYMDITCTLPPYCLLATNANIRRLLLPRAFAIEEISVFEDLGFARNPISVLI</sequence>
<dbReference type="AlphaFoldDB" id="A0AAF3FMB0"/>
<dbReference type="WBParaSite" id="MBELARI_LOCUS7220">
    <property type="protein sequence ID" value="MBELARI_LOCUS7220"/>
    <property type="gene ID" value="MBELARI_LOCUS7220"/>
</dbReference>
<organism evidence="1 2">
    <name type="scientific">Mesorhabditis belari</name>
    <dbReference type="NCBI Taxonomy" id="2138241"/>
    <lineage>
        <taxon>Eukaryota</taxon>
        <taxon>Metazoa</taxon>
        <taxon>Ecdysozoa</taxon>
        <taxon>Nematoda</taxon>
        <taxon>Chromadorea</taxon>
        <taxon>Rhabditida</taxon>
        <taxon>Rhabditina</taxon>
        <taxon>Rhabditomorpha</taxon>
        <taxon>Rhabditoidea</taxon>
        <taxon>Rhabditidae</taxon>
        <taxon>Mesorhabditinae</taxon>
        <taxon>Mesorhabditis</taxon>
    </lineage>
</organism>
<evidence type="ECO:0000313" key="2">
    <source>
        <dbReference type="WBParaSite" id="MBELARI_LOCUS7220"/>
    </source>
</evidence>
<accession>A0AAF3FMB0</accession>